<reference evidence="2" key="1">
    <citation type="submission" date="2021-06" db="EMBL/GenBank/DDBJ databases">
        <title>Comparative genomics, transcriptomics and evolutionary studies reveal genomic signatures of adaptation to plant cell wall in hemibiotrophic fungi.</title>
        <authorList>
            <consortium name="DOE Joint Genome Institute"/>
            <person name="Baroncelli R."/>
            <person name="Diaz J.F."/>
            <person name="Benocci T."/>
            <person name="Peng M."/>
            <person name="Battaglia E."/>
            <person name="Haridas S."/>
            <person name="Andreopoulos W."/>
            <person name="Labutti K."/>
            <person name="Pangilinan J."/>
            <person name="Floch G.L."/>
            <person name="Makela M.R."/>
            <person name="Henrissat B."/>
            <person name="Grigoriev I.V."/>
            <person name="Crouch J.A."/>
            <person name="De Vries R.P."/>
            <person name="Sukno S.A."/>
            <person name="Thon M.R."/>
        </authorList>
    </citation>
    <scope>NUCLEOTIDE SEQUENCE</scope>
    <source>
        <strain evidence="2">CBS 102054</strain>
    </source>
</reference>
<protein>
    <recommendedName>
        <fullName evidence="4">Secreted protein</fullName>
    </recommendedName>
</protein>
<organism evidence="2 3">
    <name type="scientific">Colletotrichum phormii</name>
    <dbReference type="NCBI Taxonomy" id="359342"/>
    <lineage>
        <taxon>Eukaryota</taxon>
        <taxon>Fungi</taxon>
        <taxon>Dikarya</taxon>
        <taxon>Ascomycota</taxon>
        <taxon>Pezizomycotina</taxon>
        <taxon>Sordariomycetes</taxon>
        <taxon>Hypocreomycetidae</taxon>
        <taxon>Glomerellales</taxon>
        <taxon>Glomerellaceae</taxon>
        <taxon>Colletotrichum</taxon>
        <taxon>Colletotrichum acutatum species complex</taxon>
    </lineage>
</organism>
<dbReference type="AlphaFoldDB" id="A0AAI9ZXL8"/>
<comment type="caution">
    <text evidence="2">The sequence shown here is derived from an EMBL/GenBank/DDBJ whole genome shotgun (WGS) entry which is preliminary data.</text>
</comment>
<gene>
    <name evidence="2" type="ORF">BDP81DRAFT_158283</name>
</gene>
<dbReference type="RefSeq" id="XP_060448699.1">
    <property type="nucleotide sequence ID" value="XM_060581982.1"/>
</dbReference>
<dbReference type="Proteomes" id="UP001243989">
    <property type="component" value="Unassembled WGS sequence"/>
</dbReference>
<evidence type="ECO:0008006" key="4">
    <source>
        <dbReference type="Google" id="ProtNLM"/>
    </source>
</evidence>
<proteinExistence type="predicted"/>
<dbReference type="EMBL" id="JAHMHQ010000004">
    <property type="protein sequence ID" value="KAK1640092.1"/>
    <property type="molecule type" value="Genomic_DNA"/>
</dbReference>
<evidence type="ECO:0000313" key="3">
    <source>
        <dbReference type="Proteomes" id="UP001243989"/>
    </source>
</evidence>
<accession>A0AAI9ZXL8</accession>
<feature type="signal peptide" evidence="1">
    <location>
        <begin position="1"/>
        <end position="22"/>
    </location>
</feature>
<keyword evidence="1" id="KW-0732">Signal</keyword>
<keyword evidence="3" id="KW-1185">Reference proteome</keyword>
<sequence>MRNQPRGPLVLLLPCRLRSSFSLFAAQLATMASSIQINSTDPDSVFEPKSSATCLLGPESGHRPLFAPPRVLAFILL</sequence>
<evidence type="ECO:0000256" key="1">
    <source>
        <dbReference type="SAM" id="SignalP"/>
    </source>
</evidence>
<name>A0AAI9ZXL8_9PEZI</name>
<dbReference type="GeneID" id="85466844"/>
<feature type="chain" id="PRO_5042557811" description="Secreted protein" evidence="1">
    <location>
        <begin position="23"/>
        <end position="77"/>
    </location>
</feature>
<evidence type="ECO:0000313" key="2">
    <source>
        <dbReference type="EMBL" id="KAK1640092.1"/>
    </source>
</evidence>